<dbReference type="OrthoDB" id="234670at2"/>
<dbReference type="GO" id="GO:0019645">
    <property type="term" value="P:anaerobic electron transport chain"/>
    <property type="evidence" value="ECO:0007669"/>
    <property type="project" value="TreeGrafter"/>
</dbReference>
<keyword evidence="9" id="KW-0106">Calcium</keyword>
<evidence type="ECO:0000256" key="10">
    <source>
        <dbReference type="ARBA" id="ARBA00022982"/>
    </source>
</evidence>
<comment type="subcellular location">
    <subcellularLocation>
        <location evidence="2">Cell envelope</location>
    </subcellularLocation>
</comment>
<evidence type="ECO:0000256" key="9">
    <source>
        <dbReference type="ARBA" id="ARBA00022837"/>
    </source>
</evidence>
<evidence type="ECO:0000256" key="1">
    <source>
        <dbReference type="ARBA" id="ARBA00001926"/>
    </source>
</evidence>
<dbReference type="InterPro" id="IPR036280">
    <property type="entry name" value="Multihaem_cyt_sf"/>
</dbReference>
<evidence type="ECO:0000256" key="2">
    <source>
        <dbReference type="ARBA" id="ARBA00004196"/>
    </source>
</evidence>
<dbReference type="Gene3D" id="1.10.1130.10">
    <property type="entry name" value="Flavocytochrome C3, Chain A"/>
    <property type="match status" value="3"/>
</dbReference>
<comment type="cofactor">
    <cofactor evidence="1">
        <name>heme c</name>
        <dbReference type="ChEBI" id="CHEBI:61717"/>
    </cofactor>
</comment>
<keyword evidence="6" id="KW-0349">Heme</keyword>
<dbReference type="AlphaFoldDB" id="A0A518HZS6"/>
<keyword evidence="11" id="KW-0560">Oxidoreductase</keyword>
<dbReference type="Pfam" id="PF14537">
    <property type="entry name" value="Cytochrom_c3_2"/>
    <property type="match status" value="2"/>
</dbReference>
<evidence type="ECO:0000256" key="13">
    <source>
        <dbReference type="ARBA" id="ARBA00049131"/>
    </source>
</evidence>
<evidence type="ECO:0000313" key="17">
    <source>
        <dbReference type="Proteomes" id="UP000319004"/>
    </source>
</evidence>
<dbReference type="KEGG" id="snep:Enr13x_62570"/>
<evidence type="ECO:0000313" key="16">
    <source>
        <dbReference type="EMBL" id="QDV46348.1"/>
    </source>
</evidence>
<evidence type="ECO:0000256" key="6">
    <source>
        <dbReference type="ARBA" id="ARBA00022617"/>
    </source>
</evidence>
<evidence type="ECO:0000259" key="15">
    <source>
        <dbReference type="Pfam" id="PF14537"/>
    </source>
</evidence>
<feature type="domain" description="Tetrahaem cytochrome" evidence="15">
    <location>
        <begin position="59"/>
        <end position="155"/>
    </location>
</feature>
<keyword evidence="10" id="KW-0249">Electron transport</keyword>
<evidence type="ECO:0000256" key="7">
    <source>
        <dbReference type="ARBA" id="ARBA00022723"/>
    </source>
</evidence>
<keyword evidence="14" id="KW-0472">Membrane</keyword>
<dbReference type="PANTHER" id="PTHR30633">
    <property type="entry name" value="CYTOCHROME C-552 RESPIRATORY NITRITE REDUCTASE"/>
    <property type="match status" value="1"/>
</dbReference>
<evidence type="ECO:0000256" key="12">
    <source>
        <dbReference type="ARBA" id="ARBA00023004"/>
    </source>
</evidence>
<dbReference type="GO" id="GO:0030288">
    <property type="term" value="C:outer membrane-bounded periplasmic space"/>
    <property type="evidence" value="ECO:0007669"/>
    <property type="project" value="TreeGrafter"/>
</dbReference>
<evidence type="ECO:0000256" key="11">
    <source>
        <dbReference type="ARBA" id="ARBA00023002"/>
    </source>
</evidence>
<keyword evidence="8" id="KW-0732">Signal</keyword>
<accession>A0A518HZS6</accession>
<organism evidence="16 17">
    <name type="scientific">Stieleria neptunia</name>
    <dbReference type="NCBI Taxonomy" id="2527979"/>
    <lineage>
        <taxon>Bacteria</taxon>
        <taxon>Pseudomonadati</taxon>
        <taxon>Planctomycetota</taxon>
        <taxon>Planctomycetia</taxon>
        <taxon>Pirellulales</taxon>
        <taxon>Pirellulaceae</taxon>
        <taxon>Stieleria</taxon>
    </lineage>
</organism>
<dbReference type="GO" id="GO:0020037">
    <property type="term" value="F:heme binding"/>
    <property type="evidence" value="ECO:0007669"/>
    <property type="project" value="TreeGrafter"/>
</dbReference>
<evidence type="ECO:0000256" key="8">
    <source>
        <dbReference type="ARBA" id="ARBA00022729"/>
    </source>
</evidence>
<keyword evidence="14" id="KW-0812">Transmembrane</keyword>
<sequence>MNIQIRSAWNAFRQSPHAPKWLTWAAINVSIAAYFGFGLVAPASVSKTAWLPGETTHGHYQIEMDCNACHDPGRSADGPSGSDVMQDACIRCHGEQLDRAKDTHPAKKFRDPTNAERLAVLDAQNCLSCHQEHVPEQTLTMGLTLPADYCWHCHQEVADSRPSHRDMAYDSCATAGCHNYHDNRALYEKYLDDHHGQPDHLELASLPRRSTAASLSGVFRPDRPLAIDQADHPATQSVDQRVLDDWATTAHARAGVNCTHCHGGNGDTAWSEAVAMESCQQCHAGQVASFQTGKHGMRLAVGLPAMTPDQARLPMHAGQAHAQLDCNACHPGHRFDTQFAAAEACLQCHADDHSLAYRDSAHAALWQEELAGSGAVGSGVSCASCHLPRIEGETGIWVNHDQNANLRPSETMARQVCTHCHGLEYSLSALADPRSVASCFGDAPTERIESVQMAHAWFLQRQAKRDARLKKP</sequence>
<evidence type="ECO:0000256" key="14">
    <source>
        <dbReference type="SAM" id="Phobius"/>
    </source>
</evidence>
<evidence type="ECO:0000256" key="3">
    <source>
        <dbReference type="ARBA" id="ARBA00009288"/>
    </source>
</evidence>
<dbReference type="GO" id="GO:0042279">
    <property type="term" value="F:nitrite reductase (cytochrome, ammonia-forming) activity"/>
    <property type="evidence" value="ECO:0007669"/>
    <property type="project" value="UniProtKB-EC"/>
</dbReference>
<dbReference type="InterPro" id="IPR012286">
    <property type="entry name" value="Tetrahaem_cytochrome"/>
</dbReference>
<dbReference type="EC" id="1.7.2.2" evidence="4"/>
<dbReference type="RefSeq" id="WP_145390469.1">
    <property type="nucleotide sequence ID" value="NZ_CP037423.1"/>
</dbReference>
<keyword evidence="17" id="KW-1185">Reference proteome</keyword>
<keyword evidence="14" id="KW-1133">Transmembrane helix</keyword>
<dbReference type="PANTHER" id="PTHR30633:SF0">
    <property type="entry name" value="CYTOCHROME C-552"/>
    <property type="match status" value="1"/>
</dbReference>
<keyword evidence="7" id="KW-0479">Metal-binding</keyword>
<dbReference type="EMBL" id="CP037423">
    <property type="protein sequence ID" value="QDV46348.1"/>
    <property type="molecule type" value="Genomic_DNA"/>
</dbReference>
<keyword evidence="12" id="KW-0408">Iron</keyword>
<comment type="catalytic activity">
    <reaction evidence="13">
        <text>6 Fe(III)-[cytochrome c] + NH4(+) + 2 H2O = 6 Fe(II)-[cytochrome c] + nitrite + 8 H(+)</text>
        <dbReference type="Rhea" id="RHEA:13089"/>
        <dbReference type="Rhea" id="RHEA-COMP:10350"/>
        <dbReference type="Rhea" id="RHEA-COMP:14399"/>
        <dbReference type="ChEBI" id="CHEBI:15377"/>
        <dbReference type="ChEBI" id="CHEBI:15378"/>
        <dbReference type="ChEBI" id="CHEBI:16301"/>
        <dbReference type="ChEBI" id="CHEBI:28938"/>
        <dbReference type="ChEBI" id="CHEBI:29033"/>
        <dbReference type="ChEBI" id="CHEBI:29034"/>
        <dbReference type="EC" id="1.7.2.2"/>
    </reaction>
</comment>
<keyword evidence="5" id="KW-0813">Transport</keyword>
<feature type="domain" description="Tetrahaem cytochrome" evidence="15">
    <location>
        <begin position="250"/>
        <end position="349"/>
    </location>
</feature>
<dbReference type="Proteomes" id="UP000319004">
    <property type="component" value="Chromosome"/>
</dbReference>
<dbReference type="SUPFAM" id="SSF48695">
    <property type="entry name" value="Multiheme cytochromes"/>
    <property type="match status" value="2"/>
</dbReference>
<dbReference type="GO" id="GO:0046872">
    <property type="term" value="F:metal ion binding"/>
    <property type="evidence" value="ECO:0007669"/>
    <property type="project" value="UniProtKB-KW"/>
</dbReference>
<reference evidence="16 17" key="1">
    <citation type="submission" date="2019-03" db="EMBL/GenBank/DDBJ databases">
        <title>Deep-cultivation of Planctomycetes and their phenomic and genomic characterization uncovers novel biology.</title>
        <authorList>
            <person name="Wiegand S."/>
            <person name="Jogler M."/>
            <person name="Boedeker C."/>
            <person name="Pinto D."/>
            <person name="Vollmers J."/>
            <person name="Rivas-Marin E."/>
            <person name="Kohn T."/>
            <person name="Peeters S.H."/>
            <person name="Heuer A."/>
            <person name="Rast P."/>
            <person name="Oberbeckmann S."/>
            <person name="Bunk B."/>
            <person name="Jeske O."/>
            <person name="Meyerdierks A."/>
            <person name="Storesund J.E."/>
            <person name="Kallscheuer N."/>
            <person name="Luecker S."/>
            <person name="Lage O.M."/>
            <person name="Pohl T."/>
            <person name="Merkel B.J."/>
            <person name="Hornburger P."/>
            <person name="Mueller R.-W."/>
            <person name="Bruemmer F."/>
            <person name="Labrenz M."/>
            <person name="Spormann A.M."/>
            <person name="Op den Camp H."/>
            <person name="Overmann J."/>
            <person name="Amann R."/>
            <person name="Jetten M.S.M."/>
            <person name="Mascher T."/>
            <person name="Medema M.H."/>
            <person name="Devos D.P."/>
            <person name="Kaster A.-K."/>
            <person name="Ovreas L."/>
            <person name="Rohde M."/>
            <person name="Galperin M.Y."/>
            <person name="Jogler C."/>
        </authorList>
    </citation>
    <scope>NUCLEOTIDE SEQUENCE [LARGE SCALE GENOMIC DNA]</scope>
    <source>
        <strain evidence="16 17">Enr13</strain>
    </source>
</reference>
<name>A0A518HZS6_9BACT</name>
<evidence type="ECO:0000256" key="5">
    <source>
        <dbReference type="ARBA" id="ARBA00022448"/>
    </source>
</evidence>
<gene>
    <name evidence="16" type="ORF">Enr13x_62570</name>
</gene>
<feature type="transmembrane region" description="Helical" evidence="14">
    <location>
        <begin position="21"/>
        <end position="41"/>
    </location>
</feature>
<dbReference type="InterPro" id="IPR003321">
    <property type="entry name" value="Cyt_c552"/>
</dbReference>
<protein>
    <recommendedName>
        <fullName evidence="4">nitrite reductase (cytochrome; ammonia-forming)</fullName>
        <ecNumber evidence="4">1.7.2.2</ecNumber>
    </recommendedName>
</protein>
<comment type="similarity">
    <text evidence="3">Belongs to the cytochrome c-552 family.</text>
</comment>
<evidence type="ECO:0000256" key="4">
    <source>
        <dbReference type="ARBA" id="ARBA00011887"/>
    </source>
</evidence>
<proteinExistence type="inferred from homology"/>